<evidence type="ECO:0000256" key="9">
    <source>
        <dbReference type="RuleBase" id="RU003357"/>
    </source>
</evidence>
<evidence type="ECO:0000256" key="1">
    <source>
        <dbReference type="ARBA" id="ARBA00004571"/>
    </source>
</evidence>
<dbReference type="Pfam" id="PF07715">
    <property type="entry name" value="Plug"/>
    <property type="match status" value="1"/>
</dbReference>
<dbReference type="SUPFAM" id="SSF56935">
    <property type="entry name" value="Porins"/>
    <property type="match status" value="1"/>
</dbReference>
<dbReference type="RefSeq" id="WP_265765351.1">
    <property type="nucleotide sequence ID" value="NZ_JAGGJA010000004.1"/>
</dbReference>
<dbReference type="InterPro" id="IPR000531">
    <property type="entry name" value="Beta-barrel_TonB"/>
</dbReference>
<dbReference type="NCBIfam" id="TIGR04057">
    <property type="entry name" value="SusC_RagA_signa"/>
    <property type="match status" value="1"/>
</dbReference>
<feature type="signal peptide" evidence="10">
    <location>
        <begin position="1"/>
        <end position="22"/>
    </location>
</feature>
<evidence type="ECO:0000256" key="8">
    <source>
        <dbReference type="PROSITE-ProRule" id="PRU01360"/>
    </source>
</evidence>
<gene>
    <name evidence="13" type="ORF">J6I44_07145</name>
</gene>
<reference evidence="13 14" key="1">
    <citation type="submission" date="2021-03" db="EMBL/GenBank/DDBJ databases">
        <title>Aliifodinibius sp. nov., a new bacterium isolated from saline soil.</title>
        <authorList>
            <person name="Galisteo C."/>
            <person name="De La Haba R."/>
            <person name="Sanchez-Porro C."/>
            <person name="Ventosa A."/>
        </authorList>
    </citation>
    <scope>NUCLEOTIDE SEQUENCE [LARGE SCALE GENOMIC DNA]</scope>
    <source>
        <strain evidence="13 14">1BSP15-2V2</strain>
    </source>
</reference>
<dbReference type="SUPFAM" id="SSF49464">
    <property type="entry name" value="Carboxypeptidase regulatory domain-like"/>
    <property type="match status" value="1"/>
</dbReference>
<keyword evidence="7 8" id="KW-0998">Cell outer membrane</keyword>
<evidence type="ECO:0000256" key="3">
    <source>
        <dbReference type="ARBA" id="ARBA00022452"/>
    </source>
</evidence>
<comment type="caution">
    <text evidence="13">The sequence shown here is derived from an EMBL/GenBank/DDBJ whole genome shotgun (WGS) entry which is preliminary data.</text>
</comment>
<keyword evidence="6 8" id="KW-0472">Membrane</keyword>
<dbReference type="InterPro" id="IPR039426">
    <property type="entry name" value="TonB-dep_rcpt-like"/>
</dbReference>
<dbReference type="Gene3D" id="2.40.170.20">
    <property type="entry name" value="TonB-dependent receptor, beta-barrel domain"/>
    <property type="match status" value="1"/>
</dbReference>
<evidence type="ECO:0000256" key="5">
    <source>
        <dbReference type="ARBA" id="ARBA00023077"/>
    </source>
</evidence>
<dbReference type="EMBL" id="JAGGJA010000004">
    <property type="protein sequence ID" value="MCW9706625.1"/>
    <property type="molecule type" value="Genomic_DNA"/>
</dbReference>
<evidence type="ECO:0000256" key="7">
    <source>
        <dbReference type="ARBA" id="ARBA00023237"/>
    </source>
</evidence>
<protein>
    <submittedName>
        <fullName evidence="13">TonB-dependent receptor</fullName>
    </submittedName>
</protein>
<dbReference type="NCBIfam" id="TIGR04056">
    <property type="entry name" value="OMP_RagA_SusC"/>
    <property type="match status" value="1"/>
</dbReference>
<dbReference type="InterPro" id="IPR012910">
    <property type="entry name" value="Plug_dom"/>
</dbReference>
<dbReference type="InterPro" id="IPR037066">
    <property type="entry name" value="Plug_dom_sf"/>
</dbReference>
<evidence type="ECO:0000256" key="10">
    <source>
        <dbReference type="SAM" id="SignalP"/>
    </source>
</evidence>
<feature type="chain" id="PRO_5045839737" evidence="10">
    <location>
        <begin position="23"/>
        <end position="1100"/>
    </location>
</feature>
<dbReference type="Proteomes" id="UP001207918">
    <property type="component" value="Unassembled WGS sequence"/>
</dbReference>
<keyword evidence="14" id="KW-1185">Reference proteome</keyword>
<dbReference type="Pfam" id="PF13715">
    <property type="entry name" value="CarbopepD_reg_2"/>
    <property type="match status" value="1"/>
</dbReference>
<comment type="subcellular location">
    <subcellularLocation>
        <location evidence="1 8">Cell outer membrane</location>
        <topology evidence="1 8">Multi-pass membrane protein</topology>
    </subcellularLocation>
</comment>
<name>A0ABT3PL06_9BACT</name>
<evidence type="ECO:0000259" key="12">
    <source>
        <dbReference type="Pfam" id="PF07715"/>
    </source>
</evidence>
<proteinExistence type="inferred from homology"/>
<dbReference type="InterPro" id="IPR008969">
    <property type="entry name" value="CarboxyPept-like_regulatory"/>
</dbReference>
<keyword evidence="3 8" id="KW-1134">Transmembrane beta strand</keyword>
<organism evidence="13 14">
    <name type="scientific">Fodinibius salsisoli</name>
    <dbReference type="NCBI Taxonomy" id="2820877"/>
    <lineage>
        <taxon>Bacteria</taxon>
        <taxon>Pseudomonadati</taxon>
        <taxon>Balneolota</taxon>
        <taxon>Balneolia</taxon>
        <taxon>Balneolales</taxon>
        <taxon>Balneolaceae</taxon>
        <taxon>Fodinibius</taxon>
    </lineage>
</organism>
<keyword evidence="10" id="KW-0732">Signal</keyword>
<sequence length="1100" mass="123912">MMKQKWLLFMLLVIGIPLLANAQGSDSQTALLIHKEESKTGQLTSLGNELRRLETSYEVNIFYKSKEVQGKQVMASAGSQEGLEASLSLLLEPLNMQYRKLTPKSYVVFEKEKEIIKQETVEGTVTDQTGETLPGVNVLVKGTTSGTSTDVRGTFELSVPSLQDTLVFSFIGYQTQEVPIAGRTTIDVALQPQAITGEEVVVVGYGRQEKVSVTNAVSSVSSEDVSRRPVADAQQSLQGLSSGVTVRDQGGSPGDKNISIRIRGVTTLSNNDPLVIVDGIEQRFSDVNPDDIESISVLKDASSTAIYGSRAANGVVLITTKRASSSEVNVDYKGYYAIQDAINRPEHIGLEEYFRLENVAYQNAGREVPYSEAYIQEYVQNAPSPEYPLPFPWFRRDDLGILELAPQQNHTLAVSGGGEDIKARMSVRYQDVGGIVPNFSDETKEFRLNTDYTPSEQLKVSADLNYRSGETHEPGDGEFKVFNYMLHATKFSWPKYESGEYGLGPQVNNPLLFAEQTGDFRYQNDYLIGNIKGEYEFLPNLTFSTRYALRYSSTQQKRYWARYSNRDPLTDRFTQRQTNYLQEYRSYLREYTLNSLLEYTNDFGKHGVTALAGYSTVDNRRNRLTASRQDFYNNQVRSLNQGSEENKGATGRDFDYGLRSFFSRFNYNYAGKYLVELNARYDGSSRFSKDNRYSFFPSFSLGWRLSQESFWDQLKPYVNEFKLRGSYGATGNQAVDLYTYYQTLAAVNYTFDGEPVAGYAQSRLANQNLTWETTTQTNIGFDMEMMDSRLGLSVDYYKKVTDDILLGLPIPRLIGLSAPPQNAGTVENEGYEITIDYKGGNEFTYDIGLNFSDNKNEVIDLAGTGPYISGSSPNPTFITKEGMPISSHWGYLADGLFQSQEEADSWPDMAMNSNPKPGDVKYRDLNNDGVVNTEDRTDLGRSFPRFNYGLNMGFNYKNFELFTQWQGAAGHEIMISGGLNHQATYEAFTHAIYADYWTPENTDARFPRPIKGDTKNRQVSNRTVYSADYLKLKNVTLTYNIPTRFTEKVSLDRASIYIGATDVLTFSELTEWDLDPEIPSGRANFYPQVRTYTVGVNLRF</sequence>
<evidence type="ECO:0000259" key="11">
    <source>
        <dbReference type="Pfam" id="PF00593"/>
    </source>
</evidence>
<feature type="domain" description="TonB-dependent receptor-like beta-barrel" evidence="11">
    <location>
        <begin position="513"/>
        <end position="874"/>
    </location>
</feature>
<dbReference type="InterPro" id="IPR036942">
    <property type="entry name" value="Beta-barrel_TonB_sf"/>
</dbReference>
<evidence type="ECO:0000256" key="6">
    <source>
        <dbReference type="ARBA" id="ARBA00023136"/>
    </source>
</evidence>
<dbReference type="InterPro" id="IPR023997">
    <property type="entry name" value="TonB-dep_OMP_SusC/RagA_CS"/>
</dbReference>
<dbReference type="Pfam" id="PF00593">
    <property type="entry name" value="TonB_dep_Rec_b-barrel"/>
    <property type="match status" value="1"/>
</dbReference>
<comment type="similarity">
    <text evidence="8 9">Belongs to the TonB-dependent receptor family.</text>
</comment>
<evidence type="ECO:0000256" key="4">
    <source>
        <dbReference type="ARBA" id="ARBA00022692"/>
    </source>
</evidence>
<keyword evidence="2 8" id="KW-0813">Transport</keyword>
<keyword evidence="13" id="KW-0675">Receptor</keyword>
<evidence type="ECO:0000313" key="13">
    <source>
        <dbReference type="EMBL" id="MCW9706625.1"/>
    </source>
</evidence>
<dbReference type="Gene3D" id="2.170.130.10">
    <property type="entry name" value="TonB-dependent receptor, plug domain"/>
    <property type="match status" value="1"/>
</dbReference>
<keyword evidence="5 9" id="KW-0798">TonB box</keyword>
<feature type="domain" description="TonB-dependent receptor plug" evidence="12">
    <location>
        <begin position="210"/>
        <end position="315"/>
    </location>
</feature>
<dbReference type="Gene3D" id="2.60.40.1120">
    <property type="entry name" value="Carboxypeptidase-like, regulatory domain"/>
    <property type="match status" value="1"/>
</dbReference>
<evidence type="ECO:0000256" key="2">
    <source>
        <dbReference type="ARBA" id="ARBA00022448"/>
    </source>
</evidence>
<dbReference type="PROSITE" id="PS52016">
    <property type="entry name" value="TONB_DEPENDENT_REC_3"/>
    <property type="match status" value="1"/>
</dbReference>
<evidence type="ECO:0000313" key="14">
    <source>
        <dbReference type="Proteomes" id="UP001207918"/>
    </source>
</evidence>
<keyword evidence="4 8" id="KW-0812">Transmembrane</keyword>
<dbReference type="InterPro" id="IPR023996">
    <property type="entry name" value="TonB-dep_OMP_SusC/RagA"/>
</dbReference>
<accession>A0ABT3PL06</accession>